<gene>
    <name evidence="2" type="ORF">KKJ01_04835</name>
</gene>
<reference evidence="2" key="2">
    <citation type="journal article" date="2022" name="J. Evol. Biol.">
        <title>Pre- and post-association barriers to host switching in sympatric mutualists.</title>
        <authorList>
            <person name="Dinges Z.M."/>
            <person name="Phillips R.K."/>
            <person name="Lively C.M."/>
            <person name="Bashey F."/>
        </authorList>
    </citation>
    <scope>NUCLEOTIDE SEQUENCE</scope>
    <source>
        <strain evidence="2">MC_266_E_2016</strain>
    </source>
</reference>
<dbReference type="GO" id="GO:0003677">
    <property type="term" value="F:DNA binding"/>
    <property type="evidence" value="ECO:0007669"/>
    <property type="project" value="InterPro"/>
</dbReference>
<evidence type="ECO:0000259" key="1">
    <source>
        <dbReference type="PROSITE" id="PS50943"/>
    </source>
</evidence>
<organism evidence="2 3">
    <name type="scientific">Xenorhabdus bovienii</name>
    <name type="common">Xenorhabdus nematophila subsp. bovienii</name>
    <dbReference type="NCBI Taxonomy" id="40576"/>
    <lineage>
        <taxon>Bacteria</taxon>
        <taxon>Pseudomonadati</taxon>
        <taxon>Pseudomonadota</taxon>
        <taxon>Gammaproteobacteria</taxon>
        <taxon>Enterobacterales</taxon>
        <taxon>Morganellaceae</taxon>
        <taxon>Xenorhabdus</taxon>
    </lineage>
</organism>
<comment type="caution">
    <text evidence="2">The sequence shown here is derived from an EMBL/GenBank/DDBJ whole genome shotgun (WGS) entry which is preliminary data.</text>
</comment>
<accession>A0AAJ1N028</accession>
<dbReference type="PROSITE" id="PS50943">
    <property type="entry name" value="HTH_CROC1"/>
    <property type="match status" value="1"/>
</dbReference>
<dbReference type="AlphaFoldDB" id="A0AAJ1N028"/>
<dbReference type="InterPro" id="IPR001387">
    <property type="entry name" value="Cro/C1-type_HTH"/>
</dbReference>
<dbReference type="Proteomes" id="UP001222434">
    <property type="component" value="Unassembled WGS sequence"/>
</dbReference>
<evidence type="ECO:0000313" key="3">
    <source>
        <dbReference type="Proteomes" id="UP001222434"/>
    </source>
</evidence>
<dbReference type="Gene3D" id="1.10.260.40">
    <property type="entry name" value="lambda repressor-like DNA-binding domains"/>
    <property type="match status" value="1"/>
</dbReference>
<evidence type="ECO:0000313" key="2">
    <source>
        <dbReference type="EMBL" id="MDE1477582.1"/>
    </source>
</evidence>
<reference evidence="2" key="1">
    <citation type="submission" date="2021-08" db="EMBL/GenBank/DDBJ databases">
        <authorList>
            <person name="Papudeshi B."/>
            <person name="Bashey-Visser F."/>
        </authorList>
    </citation>
    <scope>NUCLEOTIDE SEQUENCE</scope>
    <source>
        <strain evidence="2">MC_266_E_2016</strain>
    </source>
</reference>
<proteinExistence type="predicted"/>
<dbReference type="EMBL" id="JAILSO010000011">
    <property type="protein sequence ID" value="MDE1477582.1"/>
    <property type="molecule type" value="Genomic_DNA"/>
</dbReference>
<protein>
    <submittedName>
        <fullName evidence="2">Helix-turn-helix domain-containing protein</fullName>
    </submittedName>
</protein>
<dbReference type="RefSeq" id="WP_274711826.1">
    <property type="nucleotide sequence ID" value="NZ_JAILSO010000011.1"/>
</dbReference>
<feature type="domain" description="HTH cro/C1-type" evidence="1">
    <location>
        <begin position="24"/>
        <end position="67"/>
    </location>
</feature>
<sequence length="152" mass="16980">MAKSDALTKNVRHLMGKYAVYNATQLAKYLKIDQHILHRMILGEAEDPKYSTVKTIAEFFNVSVTGLMEGDLQASTVDADDSTPIRHNDEMSNMRFLDFPSELKSSVINAYKEIVIREARLFPDTSGTAHQTARLENLAESLVKGFSKLIGS</sequence>
<name>A0AAJ1N028_XENBV</name>
<dbReference type="InterPro" id="IPR010982">
    <property type="entry name" value="Lambda_DNA-bd_dom_sf"/>
</dbReference>
<dbReference type="SUPFAM" id="SSF47413">
    <property type="entry name" value="lambda repressor-like DNA-binding domains"/>
    <property type="match status" value="1"/>
</dbReference>